<evidence type="ECO:0000259" key="3">
    <source>
        <dbReference type="Pfam" id="PF01593"/>
    </source>
</evidence>
<keyword evidence="2" id="KW-0732">Signal</keyword>
<organism evidence="4 5">
    <name type="scientific">Nitzschia inconspicua</name>
    <dbReference type="NCBI Taxonomy" id="303405"/>
    <lineage>
        <taxon>Eukaryota</taxon>
        <taxon>Sar</taxon>
        <taxon>Stramenopiles</taxon>
        <taxon>Ochrophyta</taxon>
        <taxon>Bacillariophyta</taxon>
        <taxon>Bacillariophyceae</taxon>
        <taxon>Bacillariophycidae</taxon>
        <taxon>Bacillariales</taxon>
        <taxon>Bacillariaceae</taxon>
        <taxon>Nitzschia</taxon>
    </lineage>
</organism>
<feature type="compositionally biased region" description="Low complexity" evidence="1">
    <location>
        <begin position="442"/>
        <end position="454"/>
    </location>
</feature>
<dbReference type="AlphaFoldDB" id="A0A9K3M2F2"/>
<feature type="region of interest" description="Disordered" evidence="1">
    <location>
        <begin position="438"/>
        <end position="457"/>
    </location>
</feature>
<reference evidence="4" key="1">
    <citation type="journal article" date="2021" name="Sci. Rep.">
        <title>Diploid genomic architecture of Nitzschia inconspicua, an elite biomass production diatom.</title>
        <authorList>
            <person name="Oliver A."/>
            <person name="Podell S."/>
            <person name="Pinowska A."/>
            <person name="Traller J.C."/>
            <person name="Smith S.R."/>
            <person name="McClure R."/>
            <person name="Beliaev A."/>
            <person name="Bohutskyi P."/>
            <person name="Hill E.A."/>
            <person name="Rabines A."/>
            <person name="Zheng H."/>
            <person name="Allen L.Z."/>
            <person name="Kuo A."/>
            <person name="Grigoriev I.V."/>
            <person name="Allen A.E."/>
            <person name="Hazlebeck D."/>
            <person name="Allen E.E."/>
        </authorList>
    </citation>
    <scope>NUCLEOTIDE SEQUENCE</scope>
    <source>
        <strain evidence="4">Hildebrandi</strain>
    </source>
</reference>
<dbReference type="EMBL" id="JAGRRH010000003">
    <property type="protein sequence ID" value="KAG7372498.1"/>
    <property type="molecule type" value="Genomic_DNA"/>
</dbReference>
<dbReference type="OrthoDB" id="7777654at2759"/>
<dbReference type="Pfam" id="PF13450">
    <property type="entry name" value="NAD_binding_8"/>
    <property type="match status" value="1"/>
</dbReference>
<evidence type="ECO:0000313" key="4">
    <source>
        <dbReference type="EMBL" id="KAG7372498.1"/>
    </source>
</evidence>
<comment type="caution">
    <text evidence="4">The sequence shown here is derived from an EMBL/GenBank/DDBJ whole genome shotgun (WGS) entry which is preliminary data.</text>
</comment>
<evidence type="ECO:0000256" key="2">
    <source>
        <dbReference type="SAM" id="SignalP"/>
    </source>
</evidence>
<dbReference type="PANTHER" id="PTHR46313:SF3">
    <property type="entry name" value="PROLYCOPENE ISOMERASE, CHLOROPLASTIC"/>
    <property type="match status" value="1"/>
</dbReference>
<keyword evidence="4" id="KW-0560">Oxidoreductase</keyword>
<dbReference type="GO" id="GO:0016116">
    <property type="term" value="P:carotenoid metabolic process"/>
    <property type="evidence" value="ECO:0007669"/>
    <property type="project" value="InterPro"/>
</dbReference>
<keyword evidence="4" id="KW-0503">Monooxygenase</keyword>
<accession>A0A9K3M2F2</accession>
<feature type="chain" id="PRO_5039946554" evidence="2">
    <location>
        <begin position="28"/>
        <end position="700"/>
    </location>
</feature>
<dbReference type="InterPro" id="IPR002937">
    <property type="entry name" value="Amino_oxidase"/>
</dbReference>
<dbReference type="PANTHER" id="PTHR46313">
    <property type="match status" value="1"/>
</dbReference>
<dbReference type="Proteomes" id="UP000693970">
    <property type="component" value="Unassembled WGS sequence"/>
</dbReference>
<dbReference type="InterPro" id="IPR045892">
    <property type="entry name" value="CrtISO-like"/>
</dbReference>
<dbReference type="Pfam" id="PF01593">
    <property type="entry name" value="Amino_oxidase"/>
    <property type="match status" value="1"/>
</dbReference>
<gene>
    <name evidence="4" type="ORF">IV203_018641</name>
</gene>
<feature type="signal peptide" evidence="2">
    <location>
        <begin position="1"/>
        <end position="27"/>
    </location>
</feature>
<feature type="domain" description="Amine oxidase" evidence="3">
    <location>
        <begin position="328"/>
        <end position="423"/>
    </location>
</feature>
<proteinExistence type="predicted"/>
<keyword evidence="5" id="KW-1185">Reference proteome</keyword>
<protein>
    <submittedName>
        <fullName evidence="4">Monooxygenase FAD-binding protein</fullName>
    </submittedName>
</protein>
<evidence type="ECO:0000256" key="1">
    <source>
        <dbReference type="SAM" id="MobiDB-lite"/>
    </source>
</evidence>
<sequence length="700" mass="76760">MVRRFGSGMTIYWVACVLLLLFDSIRGFQRTAPTVETLPSFLRHASIASIKNRRRAVPRVLRNRPYVKYTTATATVLFNTGLKYDITDGDDDEPNYSISNSISPDDQQVDVAIVGAGIGGLCAGAILNTLYGKKVGIFESHYLPGGCAHAFSRKAKLKDGTVMEFTFDSGPTILLGCSQRPYNALRQVLDAVGQSVTWIRYDGWGMIEWPLRPDREKRWKCELGPNVFQRGPLLEFGGPEAVQEFEELRAVTKDLVVGSGIPAMAMRPGPSALIPLVKYFPTLVRLLQQGEALTGTFEAYMDGPKFVVKNKWLRDWLDALAFSLSGLPASRTAAAAMAFVLDDMHRSGAALDYPEGGLGEVITALVRGVEQGDNQSRVHLRSHVTSIDFTPDGSKATGLTLKNGQTILAREGVICNSPIWTLRNLIANKEALRKLSNDEGLQQSTSTKQQPKQTWINGNDGYSISLRRVEHHDAESQPRDNLLEICDTAEMTGSFLHLHIAIDARGLDLDSMEAHYTVMDRGLSGDETVSVNGVPDGPCGELNMIAVSNPCVIDKTLAPEGYIIIHAYGAGNEPYGLWGDMKRNTAEYKKLKEERSEALWRAIESVIPDVRKRVVLDLVGSPITHERFLRRPMGTYGSATEDYLKDGSTPIPNFVLAGDQVFPGIGVPAVAISGASAANAMVNPVRQWYCLDSLTRLGKI</sequence>
<evidence type="ECO:0000313" key="5">
    <source>
        <dbReference type="Proteomes" id="UP000693970"/>
    </source>
</evidence>
<name>A0A9K3M2F2_9STRA</name>
<reference evidence="4" key="2">
    <citation type="submission" date="2021-04" db="EMBL/GenBank/DDBJ databases">
        <authorList>
            <person name="Podell S."/>
        </authorList>
    </citation>
    <scope>NUCLEOTIDE SEQUENCE</scope>
    <source>
        <strain evidence="4">Hildebrandi</strain>
    </source>
</reference>
<dbReference type="GO" id="GO:0004497">
    <property type="term" value="F:monooxygenase activity"/>
    <property type="evidence" value="ECO:0007669"/>
    <property type="project" value="UniProtKB-KW"/>
</dbReference>